<evidence type="ECO:0000256" key="2">
    <source>
        <dbReference type="SAM" id="MobiDB-lite"/>
    </source>
</evidence>
<evidence type="ECO:0000313" key="3">
    <source>
        <dbReference type="EMBL" id="CAE0404771.1"/>
    </source>
</evidence>
<protein>
    <submittedName>
        <fullName evidence="3">Uncharacterized protein</fullName>
    </submittedName>
</protein>
<feature type="compositionally biased region" description="Polar residues" evidence="2">
    <location>
        <begin position="233"/>
        <end position="242"/>
    </location>
</feature>
<evidence type="ECO:0000256" key="1">
    <source>
        <dbReference type="SAM" id="Coils"/>
    </source>
</evidence>
<keyword evidence="1" id="KW-0175">Coiled coil</keyword>
<dbReference type="EMBL" id="HBIM01003323">
    <property type="protein sequence ID" value="CAE0404771.1"/>
    <property type="molecule type" value="Transcribed_RNA"/>
</dbReference>
<organism evidence="3">
    <name type="scientific">Amphora coffeiformis</name>
    <dbReference type="NCBI Taxonomy" id="265554"/>
    <lineage>
        <taxon>Eukaryota</taxon>
        <taxon>Sar</taxon>
        <taxon>Stramenopiles</taxon>
        <taxon>Ochrophyta</taxon>
        <taxon>Bacillariophyta</taxon>
        <taxon>Bacillariophyceae</taxon>
        <taxon>Bacillariophycidae</taxon>
        <taxon>Thalassiophysales</taxon>
        <taxon>Catenulaceae</taxon>
        <taxon>Amphora</taxon>
    </lineage>
</organism>
<gene>
    <name evidence="3" type="ORF">ACOF00016_LOCUS2870</name>
</gene>
<sequence length="379" mass="41691">MNQTASNHTPHSPIRQASKGAAPNKVPRSLADLMQEALPYIEQREYHPVLFPTLLRSLTRYIHVHSLASTGGDPINKGSDSVSHPKESPMMKRLGRRLSMQGSTRTAFTSDVGAAPVASPRKLVNESTGSSAPKAAPVGKMPRQRRHSMLGTVPPPSGSGHPPKKKPQSEFDGYPLPPNKMRPSNPKEPVVDPNDPRPVVTASPMRRRTRRHSIAVPLAPPSYHQPSPVSPRTPRQQQNPRLCSPRQQQQQVALMPPAPMLALTEFGSANHLGTGPVAAAGTEGQYENSMEIRVVRRKLEQARQNLAESQESFERLKQSQTPEALEEQLMSFDSNSGGGAGNDVHLDMAILDKDMRREAQQIAKLEDELERLIKQQQSQ</sequence>
<dbReference type="AlphaFoldDB" id="A0A7S3P3S2"/>
<feature type="compositionally biased region" description="Polar residues" evidence="2">
    <location>
        <begin position="1"/>
        <end position="10"/>
    </location>
</feature>
<reference evidence="3" key="1">
    <citation type="submission" date="2021-01" db="EMBL/GenBank/DDBJ databases">
        <authorList>
            <person name="Corre E."/>
            <person name="Pelletier E."/>
            <person name="Niang G."/>
            <person name="Scheremetjew M."/>
            <person name="Finn R."/>
            <person name="Kale V."/>
            <person name="Holt S."/>
            <person name="Cochrane G."/>
            <person name="Meng A."/>
            <person name="Brown T."/>
            <person name="Cohen L."/>
        </authorList>
    </citation>
    <scope>NUCLEOTIDE SEQUENCE</scope>
    <source>
        <strain evidence="3">CCMP127</strain>
    </source>
</reference>
<feature type="compositionally biased region" description="Low complexity" evidence="2">
    <location>
        <begin position="191"/>
        <end position="200"/>
    </location>
</feature>
<name>A0A7S3P3S2_9STRA</name>
<proteinExistence type="predicted"/>
<feature type="coiled-coil region" evidence="1">
    <location>
        <begin position="292"/>
        <end position="319"/>
    </location>
</feature>
<feature type="region of interest" description="Disordered" evidence="2">
    <location>
        <begin position="1"/>
        <end position="26"/>
    </location>
</feature>
<feature type="coiled-coil region" evidence="1">
    <location>
        <begin position="348"/>
        <end position="379"/>
    </location>
</feature>
<feature type="region of interest" description="Disordered" evidence="2">
    <location>
        <begin position="119"/>
        <end position="242"/>
    </location>
</feature>
<accession>A0A7S3P3S2</accession>
<feature type="region of interest" description="Disordered" evidence="2">
    <location>
        <begin position="68"/>
        <end position="89"/>
    </location>
</feature>